<dbReference type="GO" id="GO:0046872">
    <property type="term" value="F:metal ion binding"/>
    <property type="evidence" value="ECO:0007669"/>
    <property type="project" value="UniProtKB-KW"/>
</dbReference>
<feature type="disulfide bond" evidence="17">
    <location>
        <begin position="236"/>
        <end position="243"/>
    </location>
</feature>
<evidence type="ECO:0000256" key="6">
    <source>
        <dbReference type="ARBA" id="ARBA00022723"/>
    </source>
</evidence>
<dbReference type="InterPro" id="IPR057243">
    <property type="entry name" value="Integrin_I-EGF_CS"/>
</dbReference>
<evidence type="ECO:0000313" key="22">
    <source>
        <dbReference type="Ensembl" id="ENSCMIP00000043596.1"/>
    </source>
</evidence>
<feature type="disulfide bond" evidence="17">
    <location>
        <begin position="663"/>
        <end position="672"/>
    </location>
</feature>
<evidence type="ECO:0000256" key="4">
    <source>
        <dbReference type="ARBA" id="ARBA00022536"/>
    </source>
</evidence>
<dbReference type="SMART" id="SM00187">
    <property type="entry name" value="INB"/>
    <property type="match status" value="1"/>
</dbReference>
<feature type="disulfide bond" evidence="17">
    <location>
        <begin position="432"/>
        <end position="444"/>
    </location>
</feature>
<comment type="similarity">
    <text evidence="2 18">Belongs to the integrin beta chain family.</text>
</comment>
<dbReference type="GO" id="GO:0005925">
    <property type="term" value="C:focal adhesion"/>
    <property type="evidence" value="ECO:0007669"/>
    <property type="project" value="TreeGrafter"/>
</dbReference>
<feature type="disulfide bond" evidence="17">
    <location>
        <begin position="291"/>
        <end position="332"/>
    </location>
</feature>
<dbReference type="Pfam" id="PF00362">
    <property type="entry name" value="Integrin_beta"/>
    <property type="match status" value="1"/>
</dbReference>
<organism evidence="22 23">
    <name type="scientific">Callorhinchus milii</name>
    <name type="common">Ghost shark</name>
    <dbReference type="NCBI Taxonomy" id="7868"/>
    <lineage>
        <taxon>Eukaryota</taxon>
        <taxon>Metazoa</taxon>
        <taxon>Chordata</taxon>
        <taxon>Craniata</taxon>
        <taxon>Vertebrata</taxon>
        <taxon>Chondrichthyes</taxon>
        <taxon>Holocephali</taxon>
        <taxon>Chimaeriformes</taxon>
        <taxon>Callorhinchidae</taxon>
        <taxon>Callorhinchus</taxon>
    </lineage>
</organism>
<dbReference type="InterPro" id="IPR033760">
    <property type="entry name" value="Integrin_beta_N"/>
</dbReference>
<evidence type="ECO:0000256" key="19">
    <source>
        <dbReference type="SAM" id="MobiDB-lite"/>
    </source>
</evidence>
<evidence type="ECO:0000256" key="14">
    <source>
        <dbReference type="ARBA" id="ARBA00023136"/>
    </source>
</evidence>
<dbReference type="GeneTree" id="ENSGT01150000286919"/>
<keyword evidence="23" id="KW-1185">Reference proteome</keyword>
<feature type="disulfide bond" evidence="17">
    <location>
        <begin position="636"/>
        <end position="641"/>
    </location>
</feature>
<feature type="compositionally biased region" description="Basic and acidic residues" evidence="19">
    <location>
        <begin position="19"/>
        <end position="28"/>
    </location>
</feature>
<feature type="transmembrane region" description="Helical" evidence="20">
    <location>
        <begin position="745"/>
        <end position="767"/>
    </location>
</feature>
<proteinExistence type="inferred from homology"/>
<dbReference type="SUPFAM" id="SSF69687">
    <property type="entry name" value="Integrin beta tail domain"/>
    <property type="match status" value="1"/>
</dbReference>
<gene>
    <name evidence="22" type="primary">itgb8</name>
</gene>
<dbReference type="FunFam" id="2.10.25.10:FF:000043">
    <property type="entry name" value="Integrin beta"/>
    <property type="match status" value="1"/>
</dbReference>
<keyword evidence="14 20" id="KW-0472">Membrane</keyword>
<keyword evidence="4" id="KW-0245">EGF-like domain</keyword>
<dbReference type="OMA" id="NCRRGPA"/>
<evidence type="ECO:0000256" key="12">
    <source>
        <dbReference type="ARBA" id="ARBA00022989"/>
    </source>
</evidence>
<dbReference type="InterPro" id="IPR016201">
    <property type="entry name" value="PSI"/>
</dbReference>
<keyword evidence="12 20" id="KW-1133">Transmembrane helix</keyword>
<feature type="disulfide bond" evidence="17">
    <location>
        <begin position="643"/>
        <end position="653"/>
    </location>
</feature>
<dbReference type="InterPro" id="IPR036349">
    <property type="entry name" value="Integrin_bsu_tail_dom_sf"/>
</dbReference>
<evidence type="ECO:0000313" key="23">
    <source>
        <dbReference type="Proteomes" id="UP000314986"/>
    </source>
</evidence>
<dbReference type="SUPFAM" id="SSF57196">
    <property type="entry name" value="EGF/Laminin"/>
    <property type="match status" value="2"/>
</dbReference>
<dbReference type="SMART" id="SM00423">
    <property type="entry name" value="PSI"/>
    <property type="match status" value="1"/>
</dbReference>
<evidence type="ECO:0000256" key="7">
    <source>
        <dbReference type="ARBA" id="ARBA00022729"/>
    </source>
</evidence>
<feature type="region of interest" description="Disordered" evidence="19">
    <location>
        <begin position="13"/>
        <end position="45"/>
    </location>
</feature>
<feature type="disulfide bond" evidence="17">
    <location>
        <begin position="558"/>
        <end position="591"/>
    </location>
</feature>
<keyword evidence="7" id="KW-0732">Signal</keyword>
<evidence type="ECO:0000256" key="16">
    <source>
        <dbReference type="ARBA" id="ARBA00023180"/>
    </source>
</evidence>
<comment type="subcellular location">
    <subcellularLocation>
        <location evidence="1 18">Cell membrane</location>
        <topology evidence="1 18">Single-pass type I membrane protein</topology>
    </subcellularLocation>
</comment>
<dbReference type="InParanoid" id="A0A4W3JWT5"/>
<dbReference type="PROSITE" id="PS00022">
    <property type="entry name" value="EGF_1"/>
    <property type="match status" value="1"/>
</dbReference>
<evidence type="ECO:0000256" key="18">
    <source>
        <dbReference type="RuleBase" id="RU000633"/>
    </source>
</evidence>
<dbReference type="GO" id="GO:0016477">
    <property type="term" value="P:cell migration"/>
    <property type="evidence" value="ECO:0007669"/>
    <property type="project" value="TreeGrafter"/>
</dbReference>
<dbReference type="Pfam" id="PF17205">
    <property type="entry name" value="PSI_integrin"/>
    <property type="match status" value="1"/>
</dbReference>
<evidence type="ECO:0000256" key="13">
    <source>
        <dbReference type="ARBA" id="ARBA00023037"/>
    </source>
</evidence>
<dbReference type="Gene3D" id="2.60.40.1510">
    <property type="entry name" value="ntegrin, alpha v. Chain A, domain 3"/>
    <property type="match status" value="1"/>
</dbReference>
<dbReference type="PANTHER" id="PTHR10082:SF9">
    <property type="entry name" value="INTEGRIN BETA-8"/>
    <property type="match status" value="1"/>
</dbReference>
<dbReference type="GO" id="GO:0005178">
    <property type="term" value="F:integrin binding"/>
    <property type="evidence" value="ECO:0007669"/>
    <property type="project" value="TreeGrafter"/>
</dbReference>
<feature type="disulfide bond" evidence="17">
    <location>
        <begin position="638"/>
        <end position="683"/>
    </location>
</feature>
<evidence type="ECO:0000256" key="1">
    <source>
        <dbReference type="ARBA" id="ARBA00004251"/>
    </source>
</evidence>
<dbReference type="PROSITE" id="PS52047">
    <property type="entry name" value="I_EGF_2"/>
    <property type="match status" value="1"/>
</dbReference>
<dbReference type="Pfam" id="PF07974">
    <property type="entry name" value="EGF_2"/>
    <property type="match status" value="1"/>
</dbReference>
<keyword evidence="11 18" id="KW-0130">Cell adhesion</keyword>
<evidence type="ECO:0000256" key="3">
    <source>
        <dbReference type="ARBA" id="ARBA00022475"/>
    </source>
</evidence>
<feature type="domain" description="EGF-like" evidence="21">
    <location>
        <begin position="602"/>
        <end position="613"/>
    </location>
</feature>
<feature type="disulfide bond" evidence="17">
    <location>
        <begin position="563"/>
        <end position="576"/>
    </location>
</feature>
<keyword evidence="9" id="KW-0106">Calcium</keyword>
<evidence type="ECO:0000259" key="21">
    <source>
        <dbReference type="PROSITE" id="PS00022"/>
    </source>
</evidence>
<dbReference type="SMART" id="SM01242">
    <property type="entry name" value="Integrin_B_tail"/>
    <property type="match status" value="1"/>
</dbReference>
<dbReference type="InterPro" id="IPR000742">
    <property type="entry name" value="EGF"/>
</dbReference>
<dbReference type="SUPFAM" id="SSF103575">
    <property type="entry name" value="Plexin repeat"/>
    <property type="match status" value="1"/>
</dbReference>
<feature type="disulfide bond" evidence="17">
    <location>
        <begin position="656"/>
        <end position="659"/>
    </location>
</feature>
<dbReference type="InterPro" id="IPR002369">
    <property type="entry name" value="Integrin_bsu_VWA"/>
</dbReference>
<protein>
    <recommendedName>
        <fullName evidence="18">Integrin beta</fullName>
    </recommendedName>
</protein>
<evidence type="ECO:0000256" key="17">
    <source>
        <dbReference type="PIRSR" id="PIRSR002512-1"/>
    </source>
</evidence>
<dbReference type="PIRSF" id="PIRSF002512">
    <property type="entry name" value="Integrin_B"/>
    <property type="match status" value="1"/>
</dbReference>
<keyword evidence="15 17" id="KW-1015">Disulfide bond</keyword>
<dbReference type="Gene3D" id="3.40.50.410">
    <property type="entry name" value="von Willebrand factor, type A domain"/>
    <property type="match status" value="1"/>
</dbReference>
<keyword evidence="13 18" id="KW-0401">Integrin</keyword>
<dbReference type="GO" id="GO:0007229">
    <property type="term" value="P:integrin-mediated signaling pathway"/>
    <property type="evidence" value="ECO:0007669"/>
    <property type="project" value="UniProtKB-KW"/>
</dbReference>
<evidence type="ECO:0000256" key="2">
    <source>
        <dbReference type="ARBA" id="ARBA00007449"/>
    </source>
</evidence>
<reference evidence="23" key="1">
    <citation type="journal article" date="2006" name="Science">
        <title>Ancient noncoding elements conserved in the human genome.</title>
        <authorList>
            <person name="Venkatesh B."/>
            <person name="Kirkness E.F."/>
            <person name="Loh Y.H."/>
            <person name="Halpern A.L."/>
            <person name="Lee A.P."/>
            <person name="Johnson J."/>
            <person name="Dandona N."/>
            <person name="Viswanathan L.D."/>
            <person name="Tay A."/>
            <person name="Venter J.C."/>
            <person name="Strausberg R.L."/>
            <person name="Brenner S."/>
        </authorList>
    </citation>
    <scope>NUCLEOTIDE SEQUENCE [LARGE SCALE GENOMIC DNA]</scope>
</reference>
<dbReference type="STRING" id="7868.ENSCMIP00000043596"/>
<reference evidence="23" key="3">
    <citation type="journal article" date="2014" name="Nature">
        <title>Elephant shark genome provides unique insights into gnathostome evolution.</title>
        <authorList>
            <consortium name="International Elephant Shark Genome Sequencing Consortium"/>
            <person name="Venkatesh B."/>
            <person name="Lee A.P."/>
            <person name="Ravi V."/>
            <person name="Maurya A.K."/>
            <person name="Lian M.M."/>
            <person name="Swann J.B."/>
            <person name="Ohta Y."/>
            <person name="Flajnik M.F."/>
            <person name="Sutoh Y."/>
            <person name="Kasahara M."/>
            <person name="Hoon S."/>
            <person name="Gangu V."/>
            <person name="Roy S.W."/>
            <person name="Irimia M."/>
            <person name="Korzh V."/>
            <person name="Kondrychyn I."/>
            <person name="Lim Z.W."/>
            <person name="Tay B.H."/>
            <person name="Tohari S."/>
            <person name="Kong K.W."/>
            <person name="Ho S."/>
            <person name="Lorente-Galdos B."/>
            <person name="Quilez J."/>
            <person name="Marques-Bonet T."/>
            <person name="Raney B.J."/>
            <person name="Ingham P.W."/>
            <person name="Tay A."/>
            <person name="Hillier L.W."/>
            <person name="Minx P."/>
            <person name="Boehm T."/>
            <person name="Wilson R.K."/>
            <person name="Brenner S."/>
            <person name="Warren W.C."/>
        </authorList>
    </citation>
    <scope>NUCLEOTIDE SEQUENCE [LARGE SCALE GENOMIC DNA]</scope>
</reference>
<dbReference type="InterPro" id="IPR013111">
    <property type="entry name" value="EGF_extracell"/>
</dbReference>
<dbReference type="InterPro" id="IPR012896">
    <property type="entry name" value="Integrin_bsu_tail"/>
</dbReference>
<feature type="disulfide bond" evidence="17">
    <location>
        <begin position="490"/>
        <end position="494"/>
    </location>
</feature>
<dbReference type="PROSITE" id="PS00243">
    <property type="entry name" value="I_EGF_1"/>
    <property type="match status" value="1"/>
</dbReference>
<evidence type="ECO:0000256" key="15">
    <source>
        <dbReference type="ARBA" id="ARBA00023157"/>
    </source>
</evidence>
<dbReference type="Pfam" id="PF23105">
    <property type="entry name" value="EGF_integrin"/>
    <property type="match status" value="1"/>
</dbReference>
<feature type="disulfide bond" evidence="17">
    <location>
        <begin position="82"/>
        <end position="92"/>
    </location>
</feature>
<evidence type="ECO:0000256" key="5">
    <source>
        <dbReference type="ARBA" id="ARBA00022692"/>
    </source>
</evidence>
<reference evidence="23" key="2">
    <citation type="journal article" date="2007" name="PLoS Biol.">
        <title>Survey sequencing and comparative analysis of the elephant shark (Callorhinchus milii) genome.</title>
        <authorList>
            <person name="Venkatesh B."/>
            <person name="Kirkness E.F."/>
            <person name="Loh Y.H."/>
            <person name="Halpern A.L."/>
            <person name="Lee A.P."/>
            <person name="Johnson J."/>
            <person name="Dandona N."/>
            <person name="Viswanathan L.D."/>
            <person name="Tay A."/>
            <person name="Venter J.C."/>
            <person name="Strausberg R.L."/>
            <person name="Brenner S."/>
        </authorList>
    </citation>
    <scope>NUCLEOTIDE SEQUENCE [LARGE SCALE GENOMIC DNA]</scope>
</reference>
<evidence type="ECO:0000256" key="10">
    <source>
        <dbReference type="ARBA" id="ARBA00022842"/>
    </source>
</evidence>
<dbReference type="SUPFAM" id="SSF53300">
    <property type="entry name" value="vWA-like"/>
    <property type="match status" value="1"/>
</dbReference>
<reference evidence="22" key="4">
    <citation type="submission" date="2025-08" db="UniProtKB">
        <authorList>
            <consortium name="Ensembl"/>
        </authorList>
    </citation>
    <scope>IDENTIFICATION</scope>
</reference>
<feature type="disulfide bond" evidence="17">
    <location>
        <begin position="505"/>
        <end position="517"/>
    </location>
</feature>
<evidence type="ECO:0000256" key="8">
    <source>
        <dbReference type="ARBA" id="ARBA00022737"/>
    </source>
</evidence>
<keyword evidence="8" id="KW-0677">Repeat</keyword>
<keyword evidence="16" id="KW-0325">Glycoprotein</keyword>
<dbReference type="Ensembl" id="ENSCMIT00000044220.1">
    <property type="protein sequence ID" value="ENSCMIP00000043596.1"/>
    <property type="gene ID" value="ENSCMIG00000018078.1"/>
</dbReference>
<dbReference type="PANTHER" id="PTHR10082">
    <property type="entry name" value="INTEGRIN BETA SUBUNIT"/>
    <property type="match status" value="1"/>
</dbReference>
<dbReference type="Gene3D" id="2.10.25.10">
    <property type="entry name" value="Laminin"/>
    <property type="match status" value="3"/>
</dbReference>
<dbReference type="Proteomes" id="UP000314986">
    <property type="component" value="Unassembled WGS sequence"/>
</dbReference>
<dbReference type="AlphaFoldDB" id="A0A4W3JWT5"/>
<keyword evidence="3" id="KW-1003">Cell membrane</keyword>
<keyword evidence="10" id="KW-0460">Magnesium</keyword>
<dbReference type="PRINTS" id="PR01186">
    <property type="entry name" value="INTEGRINB"/>
</dbReference>
<dbReference type="SUPFAM" id="SSF69179">
    <property type="entry name" value="Integrin domains"/>
    <property type="match status" value="1"/>
</dbReference>
<dbReference type="InterPro" id="IPR015812">
    <property type="entry name" value="Integrin_bsu"/>
</dbReference>
<dbReference type="FunFam" id="3.30.1680.10:FF:000002">
    <property type="entry name" value="Integrin beta"/>
    <property type="match status" value="1"/>
</dbReference>
<keyword evidence="6" id="KW-0479">Metal-binding</keyword>
<keyword evidence="5 18" id="KW-0812">Transmembrane</keyword>
<dbReference type="InterPro" id="IPR036465">
    <property type="entry name" value="vWFA_dom_sf"/>
</dbReference>
<dbReference type="FunFam" id="3.40.50.410:FF:000002">
    <property type="entry name" value="Integrin beta"/>
    <property type="match status" value="1"/>
</dbReference>
<feature type="disulfide bond" evidence="17">
    <location>
        <begin position="604"/>
        <end position="613"/>
    </location>
</feature>
<reference evidence="22" key="5">
    <citation type="submission" date="2025-09" db="UniProtKB">
        <authorList>
            <consortium name="Ensembl"/>
        </authorList>
    </citation>
    <scope>IDENTIFICATION</scope>
</reference>
<dbReference type="GO" id="GO:0098609">
    <property type="term" value="P:cell-cell adhesion"/>
    <property type="evidence" value="ECO:0007669"/>
    <property type="project" value="TreeGrafter"/>
</dbReference>
<evidence type="ECO:0000256" key="20">
    <source>
        <dbReference type="SAM" id="Phobius"/>
    </source>
</evidence>
<feature type="disulfide bond" evidence="17">
    <location>
        <begin position="519"/>
        <end position="528"/>
    </location>
</feature>
<feature type="disulfide bond" evidence="17">
    <location>
        <begin position="85"/>
        <end position="121"/>
    </location>
</feature>
<feature type="disulfide bond" evidence="17">
    <location>
        <begin position="464"/>
        <end position="707"/>
    </location>
</feature>
<dbReference type="GO" id="GO:0033627">
    <property type="term" value="P:cell adhesion mediated by integrin"/>
    <property type="evidence" value="ECO:0007669"/>
    <property type="project" value="TreeGrafter"/>
</dbReference>
<dbReference type="Gene3D" id="3.30.1680.10">
    <property type="entry name" value="ligand-binding face of the semaphorins, domain 2"/>
    <property type="match status" value="1"/>
</dbReference>
<dbReference type="InterPro" id="IPR057073">
    <property type="entry name" value="EGF_integrin_2"/>
</dbReference>
<name>A0A4W3JWT5_CALMI</name>
<dbReference type="FunFam" id="2.60.40.1510:FF:000010">
    <property type="entry name" value="Integrin beta"/>
    <property type="match status" value="1"/>
</dbReference>
<accession>A0A4W3JWT5</accession>
<dbReference type="GO" id="GO:0009986">
    <property type="term" value="C:cell surface"/>
    <property type="evidence" value="ECO:0007669"/>
    <property type="project" value="TreeGrafter"/>
</dbReference>
<dbReference type="FunFam" id="2.10.25.10:FF:000076">
    <property type="entry name" value="Integrin beta"/>
    <property type="match status" value="1"/>
</dbReference>
<feature type="disulfide bond" evidence="17">
    <location>
        <begin position="597"/>
        <end position="602"/>
    </location>
</feature>
<feature type="disulfide bond" evidence="17">
    <location>
        <begin position="514"/>
        <end position="550"/>
    </location>
</feature>
<feature type="disulfide bond" evidence="17">
    <location>
        <begin position="95"/>
        <end position="110"/>
    </location>
</feature>
<dbReference type="InterPro" id="IPR032695">
    <property type="entry name" value="Integrin_dom_sf"/>
</dbReference>
<sequence>MVRPVGVRLSAALRSARTLRPEPDSSHMERRRRRQRVPLSPQPHHLPTKKILLTLLYLMSGAFTEGSPGVQNACAAGEATKCTECLLLGPECGWCFQEDFLEDPLQNTRCDLVTNLIRKGCNSNLIEFPVAKINIEESQLSQLAPSKVSLHLRPGTEASFILKVQRLDDYPLDLYHLVDTSASMVANLERLNSVGYSLSQKMATFSSNFQFGFGSFVDKPVSPFINIQPDKLVNPCSNYETFCLPAHGFINVLPLTENIREFTKAVEEHIISGNEDTPEGVLDAMLQVAVCENHIGWRKEAKRLLLMITDQISHLALDSKLGGIVLPNDGNCHLKNNIYTHSTIMEHPSVGLLVDKLLENNIHVIFAVQGSRITWYKDLIPLMPGVVAKQLNSELSNLSELVADAYQMLLSEVELQVDNHINGIYVNITAICPDGSEISGHNKCMNVKANDTVSFNITVGMTECYDGDKYIALKPIGYNETTFISVKSTCTCQCKGPIDHRAGRCFDEELELDCKHCQCKKGASNSSCKEMPWEQCLIERCQQHKEQPACSSRGICHCGKCLCYVTRLGRVYGKYCEKDDFSCPYHRGSLCAGNGECKGGECKCYPGWEGESCNCSSFLESCRSGSGVICSGRGTCVCGRCQCTESRASGTFCDVCPTCENSCENSWKCVECHLNHWPDSSNCSTSCSQMVLVDELSESEEERSQYCVFQAKNKYLYKFKMVATDTEKQYLYILENPEYQSNHKILTMCLVLSVGTVITGLIIVMIIRQIMMQWSSNRLKPPGSDCKVAPPQKNNTPLPTVSAKTITYRRDRPEEMHVYVNTIQVIEKLDL</sequence>
<evidence type="ECO:0000256" key="9">
    <source>
        <dbReference type="ARBA" id="ARBA00022837"/>
    </source>
</evidence>
<feature type="disulfide bond" evidence="17">
    <location>
        <begin position="556"/>
        <end position="561"/>
    </location>
</feature>
<evidence type="ECO:0000256" key="11">
    <source>
        <dbReference type="ARBA" id="ARBA00022889"/>
    </source>
</evidence>
<dbReference type="GO" id="GO:0008305">
    <property type="term" value="C:integrin complex"/>
    <property type="evidence" value="ECO:0007669"/>
    <property type="project" value="TreeGrafter"/>
</dbReference>
<feature type="disulfide bond" evidence="17">
    <location>
        <begin position="74"/>
        <end position="492"/>
    </location>
</feature>